<dbReference type="PANTHER" id="PTHR11662:SF399">
    <property type="entry name" value="FI19708P1-RELATED"/>
    <property type="match status" value="1"/>
</dbReference>
<dbReference type="InterPro" id="IPR011701">
    <property type="entry name" value="MFS"/>
</dbReference>
<reference evidence="28" key="1">
    <citation type="submission" date="2012-11" db="EMBL/GenBank/DDBJ databases">
        <authorList>
            <person name="Lucero-Rivera Y.E."/>
            <person name="Tovar-Ramirez D."/>
        </authorList>
    </citation>
    <scope>NUCLEOTIDE SEQUENCE</scope>
    <source>
        <tissue evidence="28">Salivary gland</tissue>
    </source>
</reference>
<dbReference type="EMBL" id="GACK01007962">
    <property type="protein sequence ID" value="JAA57072.1"/>
    <property type="molecule type" value="mRNA"/>
</dbReference>
<evidence type="ECO:0000256" key="15">
    <source>
        <dbReference type="ARBA" id="ARBA00050101"/>
    </source>
</evidence>
<reference evidence="28" key="2">
    <citation type="journal article" date="2015" name="J. Proteomics">
        <title>Sexual differences in the sialomes of the zebra tick, Rhipicephalus pulchellus.</title>
        <authorList>
            <person name="Tan A.W."/>
            <person name="Francischetti I.M."/>
            <person name="Slovak M."/>
            <person name="Kini R.M."/>
            <person name="Ribeiro J.M."/>
        </authorList>
    </citation>
    <scope>NUCLEOTIDE SEQUENCE</scope>
    <source>
        <tissue evidence="28">Salivary gland</tissue>
    </source>
</reference>
<dbReference type="InterPro" id="IPR050382">
    <property type="entry name" value="MFS_Na/Anion_cotransporter"/>
</dbReference>
<dbReference type="GO" id="GO:0015293">
    <property type="term" value="F:symporter activity"/>
    <property type="evidence" value="ECO:0007669"/>
    <property type="project" value="UniProtKB-KW"/>
</dbReference>
<dbReference type="GO" id="GO:0046942">
    <property type="term" value="P:carboxylic acid transport"/>
    <property type="evidence" value="ECO:0007669"/>
    <property type="project" value="UniProtKB-ARBA"/>
</dbReference>
<accession>L7LZR1</accession>
<name>L7LZR1_RHIPC</name>
<comment type="catalytic activity">
    <reaction evidence="18">
        <text>N-acetyl-L-aspartyl-L-glutamate(out) = N-acetyl-L-aspartyl-L-glutamate(in)</text>
        <dbReference type="Rhea" id="RHEA:72599"/>
        <dbReference type="ChEBI" id="CHEBI:76931"/>
    </reaction>
    <physiologicalReaction direction="left-to-right" evidence="18">
        <dbReference type="Rhea" id="RHEA:72600"/>
    </physiologicalReaction>
</comment>
<dbReference type="GO" id="GO:0016323">
    <property type="term" value="C:basolateral plasma membrane"/>
    <property type="evidence" value="ECO:0007669"/>
    <property type="project" value="UniProtKB-SubCell"/>
</dbReference>
<comment type="catalytic activity">
    <reaction evidence="15">
        <text>2 nitrate(out) + H(+)(out) = 2 nitrate(in) + H(+)(in)</text>
        <dbReference type="Rhea" id="RHEA:71539"/>
        <dbReference type="ChEBI" id="CHEBI:15378"/>
        <dbReference type="ChEBI" id="CHEBI:17632"/>
    </reaction>
    <physiologicalReaction direction="left-to-right" evidence="15">
        <dbReference type="Rhea" id="RHEA:71540"/>
    </physiologicalReaction>
</comment>
<evidence type="ECO:0000256" key="14">
    <source>
        <dbReference type="ARBA" id="ARBA00023329"/>
    </source>
</evidence>
<keyword evidence="14" id="KW-0968">Cytoplasmic vesicle</keyword>
<dbReference type="GO" id="GO:0006820">
    <property type="term" value="P:monoatomic anion transport"/>
    <property type="evidence" value="ECO:0007669"/>
    <property type="project" value="TreeGrafter"/>
</dbReference>
<dbReference type="AlphaFoldDB" id="L7LZR1"/>
<keyword evidence="13" id="KW-0458">Lysosome</keyword>
<keyword evidence="7 26" id="KW-0812">Transmembrane</keyword>
<evidence type="ECO:0000256" key="21">
    <source>
        <dbReference type="ARBA" id="ARBA00056891"/>
    </source>
</evidence>
<evidence type="ECO:0000313" key="28">
    <source>
        <dbReference type="EMBL" id="JAA57072.1"/>
    </source>
</evidence>
<evidence type="ECO:0000256" key="5">
    <source>
        <dbReference type="ARBA" id="ARBA00022448"/>
    </source>
</evidence>
<feature type="transmembrane region" description="Helical" evidence="26">
    <location>
        <begin position="353"/>
        <end position="375"/>
    </location>
</feature>
<protein>
    <recommendedName>
        <fullName evidence="22">Sialin</fullName>
    </recommendedName>
    <alternativeName>
        <fullName evidence="25">H(+)/nitrate cotransporter</fullName>
    </alternativeName>
    <alternativeName>
        <fullName evidence="23">H(+)/sialic acid cotransporter</fullName>
    </alternativeName>
    <alternativeName>
        <fullName evidence="24">Vesicular excitatory amino acid transporter</fullName>
    </alternativeName>
</protein>
<feature type="transmembrane region" description="Helical" evidence="26">
    <location>
        <begin position="450"/>
        <end position="469"/>
    </location>
</feature>
<dbReference type="InterPro" id="IPR020846">
    <property type="entry name" value="MFS_dom"/>
</dbReference>
<keyword evidence="10" id="KW-0770">Synapse</keyword>
<feature type="transmembrane region" description="Helical" evidence="26">
    <location>
        <begin position="195"/>
        <end position="213"/>
    </location>
</feature>
<dbReference type="Pfam" id="PF07690">
    <property type="entry name" value="MFS_1"/>
    <property type="match status" value="1"/>
</dbReference>
<feature type="transmembrane region" description="Helical" evidence="26">
    <location>
        <begin position="124"/>
        <end position="145"/>
    </location>
</feature>
<dbReference type="GO" id="GO:0030672">
    <property type="term" value="C:synaptic vesicle membrane"/>
    <property type="evidence" value="ECO:0007669"/>
    <property type="project" value="UniProtKB-SubCell"/>
</dbReference>
<proteinExistence type="evidence at transcript level"/>
<evidence type="ECO:0000256" key="9">
    <source>
        <dbReference type="ARBA" id="ARBA00022989"/>
    </source>
</evidence>
<keyword evidence="11 26" id="KW-0472">Membrane</keyword>
<feature type="transmembrane region" description="Helical" evidence="26">
    <location>
        <begin position="151"/>
        <end position="174"/>
    </location>
</feature>
<keyword evidence="5" id="KW-0813">Transport</keyword>
<feature type="transmembrane region" description="Helical" evidence="26">
    <location>
        <begin position="219"/>
        <end position="238"/>
    </location>
</feature>
<comment type="catalytic activity">
    <reaction evidence="16">
        <text>L-aspartate(out) = L-aspartate(in)</text>
        <dbReference type="Rhea" id="RHEA:66332"/>
        <dbReference type="ChEBI" id="CHEBI:29991"/>
    </reaction>
    <physiologicalReaction direction="left-to-right" evidence="16">
        <dbReference type="Rhea" id="RHEA:66333"/>
    </physiologicalReaction>
</comment>
<evidence type="ECO:0000256" key="18">
    <source>
        <dbReference type="ARBA" id="ARBA00051403"/>
    </source>
</evidence>
<evidence type="ECO:0000256" key="7">
    <source>
        <dbReference type="ARBA" id="ARBA00022692"/>
    </source>
</evidence>
<dbReference type="FunFam" id="1.20.1250.20:FF:000003">
    <property type="entry name" value="Solute carrier family 17 member 3"/>
    <property type="match status" value="1"/>
</dbReference>
<evidence type="ECO:0000256" key="2">
    <source>
        <dbReference type="ARBA" id="ARBA00004554"/>
    </source>
</evidence>
<dbReference type="PROSITE" id="PS50850">
    <property type="entry name" value="MFS"/>
    <property type="match status" value="1"/>
</dbReference>
<feature type="transmembrane region" description="Helical" evidence="26">
    <location>
        <begin position="281"/>
        <end position="300"/>
    </location>
</feature>
<evidence type="ECO:0000256" key="25">
    <source>
        <dbReference type="ARBA" id="ARBA00081925"/>
    </source>
</evidence>
<feature type="transmembrane region" description="Helical" evidence="26">
    <location>
        <begin position="320"/>
        <end position="341"/>
    </location>
</feature>
<keyword evidence="12" id="KW-0325">Glycoprotein</keyword>
<evidence type="ECO:0000256" key="1">
    <source>
        <dbReference type="ARBA" id="ARBA00004432"/>
    </source>
</evidence>
<evidence type="ECO:0000256" key="20">
    <source>
        <dbReference type="ARBA" id="ARBA00051612"/>
    </source>
</evidence>
<feature type="transmembrane region" description="Helical" evidence="26">
    <location>
        <begin position="381"/>
        <end position="400"/>
    </location>
</feature>
<feature type="domain" description="Major facilitator superfamily (MFS) profile" evidence="27">
    <location>
        <begin position="25"/>
        <end position="474"/>
    </location>
</feature>
<dbReference type="PANTHER" id="PTHR11662">
    <property type="entry name" value="SOLUTE CARRIER FAMILY 17"/>
    <property type="match status" value="1"/>
</dbReference>
<feature type="transmembrane region" description="Helical" evidence="26">
    <location>
        <begin position="24"/>
        <end position="51"/>
    </location>
</feature>
<evidence type="ECO:0000256" key="13">
    <source>
        <dbReference type="ARBA" id="ARBA00023228"/>
    </source>
</evidence>
<comment type="subcellular location">
    <subcellularLocation>
        <location evidence="2">Basolateral cell membrane</location>
        <topology evidence="2">Multi-pass membrane protein</topology>
    </subcellularLocation>
    <subcellularLocation>
        <location evidence="3">Cytoplasmic vesicle</location>
        <location evidence="3">Secretory vesicle membrane</location>
        <topology evidence="3">Multi-pass membrane protein</topology>
    </subcellularLocation>
    <subcellularLocation>
        <location evidence="1">Cytoplasmic vesicle</location>
        <location evidence="1">Secretory vesicle</location>
        <location evidence="1">Synaptic vesicle membrane</location>
    </subcellularLocation>
    <subcellularLocation>
        <location evidence="4">Lysosome membrane</location>
    </subcellularLocation>
</comment>
<keyword evidence="8" id="KW-0769">Symport</keyword>
<dbReference type="InterPro" id="IPR036259">
    <property type="entry name" value="MFS_trans_sf"/>
</dbReference>
<evidence type="ECO:0000256" key="11">
    <source>
        <dbReference type="ARBA" id="ARBA00023136"/>
    </source>
</evidence>
<evidence type="ECO:0000256" key="4">
    <source>
        <dbReference type="ARBA" id="ARBA00004656"/>
    </source>
</evidence>
<evidence type="ECO:0000256" key="16">
    <source>
        <dbReference type="ARBA" id="ARBA00050554"/>
    </source>
</evidence>
<comment type="catalytic activity">
    <reaction evidence="20">
        <text>D-glucuronate(out) + H(+)(out) = D-glucuronate(in) + H(+)(in)</text>
        <dbReference type="Rhea" id="RHEA:72591"/>
        <dbReference type="ChEBI" id="CHEBI:15378"/>
        <dbReference type="ChEBI" id="CHEBI:58720"/>
    </reaction>
    <physiologicalReaction direction="left-to-right" evidence="20">
        <dbReference type="Rhea" id="RHEA:72592"/>
    </physiologicalReaction>
</comment>
<dbReference type="FunFam" id="1.20.1250.20:FF:000067">
    <property type="entry name" value="sialin isoform X2"/>
    <property type="match status" value="1"/>
</dbReference>
<evidence type="ECO:0000256" key="10">
    <source>
        <dbReference type="ARBA" id="ARBA00023018"/>
    </source>
</evidence>
<evidence type="ECO:0000256" key="8">
    <source>
        <dbReference type="ARBA" id="ARBA00022847"/>
    </source>
</evidence>
<dbReference type="Gene3D" id="1.20.1250.20">
    <property type="entry name" value="MFS general substrate transporter like domains"/>
    <property type="match status" value="2"/>
</dbReference>
<keyword evidence="6" id="KW-1003">Cell membrane</keyword>
<sequence>MESHEDIPNIAVVTQRRRLQVRHLMLFMISFGIFLVYSMRVNLSVTIIAMINTTATRGNQSKVLTSECPLSPANGSSLSNQSDIPVGEFLWDQETQSYVLNAFFYGYIVTQIPGGWLSEVIDPGWIFVGGIGVTSLLTLATALVARASFAAFLVLRVLEGIAEGVTYPSMYALLARWSPIDERSTMTSVSNIGSLLGTVVTLPLAAVLCKHGFAGGWPSVFYLTGLLGVVWCIFWILLASGSPEKHKFISAEEKYHIITSRDAVFSVHKPVPWLSILTSRGVWLCALVKFCASWTFYTLLTELPSYLSNVLHFDIQKNGFMNASIYLGQAFVGILCGYLADKLRQKEVLGVTAIRKIFEGVGLCAISLGLVGLTFARCNWVAAYVMLLLSNTCAGVLYGGDAVLPIDLAPDFAGAVMGLTNCISNTAGIFAPLVVGYLTENNETIERWNAVFYIAAAVCTLGCLAFLMFGTAEVQPWAHAPASSLGDQGAVLIASDELLDDDPLEGSKATQSA</sequence>
<comment type="function">
    <text evidence="21">Receptor for CM101, a polysaccharide produced by group B Streptococcus with antipathoangiogenic properties.</text>
</comment>
<evidence type="ECO:0000256" key="22">
    <source>
        <dbReference type="ARBA" id="ARBA00069713"/>
    </source>
</evidence>
<dbReference type="CDD" id="cd17318">
    <property type="entry name" value="MFS_SLC17"/>
    <property type="match status" value="1"/>
</dbReference>
<comment type="catalytic activity">
    <reaction evidence="19">
        <text>L-glutamate(out) = L-glutamate(in)</text>
        <dbReference type="Rhea" id="RHEA:66336"/>
        <dbReference type="ChEBI" id="CHEBI:29985"/>
    </reaction>
    <physiologicalReaction direction="left-to-right" evidence="19">
        <dbReference type="Rhea" id="RHEA:66337"/>
    </physiologicalReaction>
</comment>
<evidence type="ECO:0000256" key="12">
    <source>
        <dbReference type="ARBA" id="ARBA00023180"/>
    </source>
</evidence>
<organism evidence="28">
    <name type="scientific">Rhipicephalus pulchellus</name>
    <name type="common">Yellow backed tick</name>
    <name type="synonym">Dermacentor pulchellus</name>
    <dbReference type="NCBI Taxonomy" id="72859"/>
    <lineage>
        <taxon>Eukaryota</taxon>
        <taxon>Metazoa</taxon>
        <taxon>Ecdysozoa</taxon>
        <taxon>Arthropoda</taxon>
        <taxon>Chelicerata</taxon>
        <taxon>Arachnida</taxon>
        <taxon>Acari</taxon>
        <taxon>Parasitiformes</taxon>
        <taxon>Ixodida</taxon>
        <taxon>Ixodoidea</taxon>
        <taxon>Ixodidae</taxon>
        <taxon>Rhipicephalinae</taxon>
        <taxon>Rhipicephalus</taxon>
        <taxon>Rhipicephalus</taxon>
    </lineage>
</organism>
<feature type="transmembrane region" description="Helical" evidence="26">
    <location>
        <begin position="412"/>
        <end position="438"/>
    </location>
</feature>
<evidence type="ECO:0000256" key="3">
    <source>
        <dbReference type="ARBA" id="ARBA00004638"/>
    </source>
</evidence>
<keyword evidence="9 26" id="KW-1133">Transmembrane helix</keyword>
<evidence type="ECO:0000256" key="24">
    <source>
        <dbReference type="ARBA" id="ARBA00081195"/>
    </source>
</evidence>
<evidence type="ECO:0000259" key="27">
    <source>
        <dbReference type="PROSITE" id="PS50850"/>
    </source>
</evidence>
<dbReference type="GO" id="GO:0005765">
    <property type="term" value="C:lysosomal membrane"/>
    <property type="evidence" value="ECO:0007669"/>
    <property type="project" value="UniProtKB-SubCell"/>
</dbReference>
<comment type="catalytic activity">
    <reaction evidence="17">
        <text>N-acetylneuraminate(in) + H(+)(in) = N-acetylneuraminate(out) + H(+)(out)</text>
        <dbReference type="Rhea" id="RHEA:28987"/>
        <dbReference type="ChEBI" id="CHEBI:15378"/>
        <dbReference type="ChEBI" id="CHEBI:35418"/>
    </reaction>
    <physiologicalReaction direction="right-to-left" evidence="17">
        <dbReference type="Rhea" id="RHEA:28989"/>
    </physiologicalReaction>
</comment>
<evidence type="ECO:0000256" key="19">
    <source>
        <dbReference type="ARBA" id="ARBA00051447"/>
    </source>
</evidence>
<evidence type="ECO:0000256" key="17">
    <source>
        <dbReference type="ARBA" id="ARBA00050625"/>
    </source>
</evidence>
<dbReference type="SUPFAM" id="SSF103473">
    <property type="entry name" value="MFS general substrate transporter"/>
    <property type="match status" value="1"/>
</dbReference>
<evidence type="ECO:0000256" key="23">
    <source>
        <dbReference type="ARBA" id="ARBA00080244"/>
    </source>
</evidence>
<evidence type="ECO:0000256" key="26">
    <source>
        <dbReference type="SAM" id="Phobius"/>
    </source>
</evidence>
<evidence type="ECO:0000256" key="6">
    <source>
        <dbReference type="ARBA" id="ARBA00022475"/>
    </source>
</evidence>